<accession>A0ABS8UDX2</accession>
<dbReference type="RefSeq" id="WP_232136008.1">
    <property type="nucleotide sequence ID" value="NZ_JAJQKU010000002.1"/>
</dbReference>
<name>A0ABS8UDX2_9GAMM</name>
<dbReference type="CDD" id="cd00093">
    <property type="entry name" value="HTH_XRE"/>
    <property type="match status" value="1"/>
</dbReference>
<proteinExistence type="predicted"/>
<sequence>MNRETLGKRLTAAMAGMKPADLARAAESSTATISNWMNDNVLPEHVKAVQLFKIADAVGADARELLTGSRSAIADDRAEYASQPMQLDGWKIAFQLVAEALDDRGLTLPPDKRAEVTLLAYDLLQEGLQPAKVLQFVKRAAA</sequence>
<dbReference type="InterPro" id="IPR010982">
    <property type="entry name" value="Lambda_DNA-bd_dom_sf"/>
</dbReference>
<organism evidence="1 2">
    <name type="scientific">Luteimonas fraxinea</name>
    <dbReference type="NCBI Taxonomy" id="2901869"/>
    <lineage>
        <taxon>Bacteria</taxon>
        <taxon>Pseudomonadati</taxon>
        <taxon>Pseudomonadota</taxon>
        <taxon>Gammaproteobacteria</taxon>
        <taxon>Lysobacterales</taxon>
        <taxon>Lysobacteraceae</taxon>
        <taxon>Luteimonas</taxon>
    </lineage>
</organism>
<keyword evidence="2" id="KW-1185">Reference proteome</keyword>
<protein>
    <submittedName>
        <fullName evidence="1">Helix-turn-helix domain-containing protein</fullName>
    </submittedName>
</protein>
<comment type="caution">
    <text evidence="1">The sequence shown here is derived from an EMBL/GenBank/DDBJ whole genome shotgun (WGS) entry which is preliminary data.</text>
</comment>
<dbReference type="SUPFAM" id="SSF47413">
    <property type="entry name" value="lambda repressor-like DNA-binding domains"/>
    <property type="match status" value="1"/>
</dbReference>
<dbReference type="Gene3D" id="1.10.260.40">
    <property type="entry name" value="lambda repressor-like DNA-binding domains"/>
    <property type="match status" value="1"/>
</dbReference>
<evidence type="ECO:0000313" key="1">
    <source>
        <dbReference type="EMBL" id="MCD9097067.1"/>
    </source>
</evidence>
<dbReference type="InterPro" id="IPR001387">
    <property type="entry name" value="Cro/C1-type_HTH"/>
</dbReference>
<reference evidence="1" key="2">
    <citation type="journal article" date="2022" name="Syst. Appl. Microbiol.">
        <title>Physiological and genomic characterisation of Luteimonas fraxinea sp. nov., a bacterial species associated with trees tolerant to ash dieback.</title>
        <authorList>
            <person name="Ulrich K."/>
            <person name="Becker R."/>
            <person name="Behrendt U."/>
            <person name="Kube M."/>
            <person name="Schneck V."/>
            <person name="Ulrich A."/>
        </authorList>
    </citation>
    <scope>NUCLEOTIDE SEQUENCE</scope>
    <source>
        <strain evidence="1">A1P009</strain>
    </source>
</reference>
<dbReference type="EMBL" id="JAJQKU010000002">
    <property type="protein sequence ID" value="MCD9097067.1"/>
    <property type="molecule type" value="Genomic_DNA"/>
</dbReference>
<reference evidence="1" key="1">
    <citation type="submission" date="2021-12" db="EMBL/GenBank/DDBJ databases">
        <authorList>
            <person name="Ulrich A."/>
        </authorList>
    </citation>
    <scope>NUCLEOTIDE SEQUENCE</scope>
    <source>
        <strain evidence="1">A1P009</strain>
    </source>
</reference>
<evidence type="ECO:0000313" key="2">
    <source>
        <dbReference type="Proteomes" id="UP001430360"/>
    </source>
</evidence>
<gene>
    <name evidence="1" type="ORF">LTT95_08960</name>
</gene>
<dbReference type="Proteomes" id="UP001430360">
    <property type="component" value="Unassembled WGS sequence"/>
</dbReference>